<gene>
    <name evidence="2" type="ordered locus">PANA_3150</name>
</gene>
<sequence length="162" mass="17854">MRAADGPSWQRVILGQPLTVRFTSGDGRSLAQPDNSIRQRGITPAAKGVIFTFQILNLALPLAQQCVVFLSRRIQLRLCKVAALRHDVDRYQLAVFLAQFFVLCGQLCHLRADGPVCAVQLPRQQPGSHQQHGKAGHCNGAHHAAAPFRHQPSSRPRRLSSP</sequence>
<organism evidence="2 3">
    <name type="scientific">Pantoea ananatis (strain LMG 20103)</name>
    <dbReference type="NCBI Taxonomy" id="706191"/>
    <lineage>
        <taxon>Bacteria</taxon>
        <taxon>Pseudomonadati</taxon>
        <taxon>Pseudomonadota</taxon>
        <taxon>Gammaproteobacteria</taxon>
        <taxon>Enterobacterales</taxon>
        <taxon>Erwiniaceae</taxon>
        <taxon>Pantoea</taxon>
    </lineage>
</organism>
<evidence type="ECO:0000313" key="3">
    <source>
        <dbReference type="Proteomes" id="UP000001702"/>
    </source>
</evidence>
<keyword evidence="3" id="KW-1185">Reference proteome</keyword>
<feature type="region of interest" description="Disordered" evidence="1">
    <location>
        <begin position="125"/>
        <end position="162"/>
    </location>
</feature>
<protein>
    <submittedName>
        <fullName evidence="2">Uncharacterized protein</fullName>
    </submittedName>
</protein>
<dbReference type="AlphaFoldDB" id="D4GM49"/>
<evidence type="ECO:0000256" key="1">
    <source>
        <dbReference type="SAM" id="MobiDB-lite"/>
    </source>
</evidence>
<name>D4GM49_PANAM</name>
<reference evidence="2 3" key="1">
    <citation type="journal article" date="2010" name="J. Bacteriol.">
        <title>Genome sequence of Pantoea ananatis LMG20103, the causative agent of Eucalyptus blight and dieback.</title>
        <authorList>
            <person name="De Maayer P."/>
            <person name="Chan W.Y."/>
            <person name="Venter S.N."/>
            <person name="Toth I.K."/>
            <person name="Birch P.R."/>
            <person name="Joubert F."/>
            <person name="Coutinho T.A."/>
        </authorList>
    </citation>
    <scope>NUCLEOTIDE SEQUENCE [LARGE SCALE GENOMIC DNA]</scope>
    <source>
        <strain evidence="2 3">LMG 20103</strain>
    </source>
</reference>
<dbReference type="EMBL" id="CP001875">
    <property type="protein sequence ID" value="ADD78317.1"/>
    <property type="molecule type" value="Genomic_DNA"/>
</dbReference>
<accession>D4GM49</accession>
<evidence type="ECO:0000313" key="2">
    <source>
        <dbReference type="EMBL" id="ADD78317.1"/>
    </source>
</evidence>
<dbReference type="Proteomes" id="UP000001702">
    <property type="component" value="Chromosome"/>
</dbReference>
<proteinExistence type="predicted"/>
<dbReference type="KEGG" id="pam:PANA_3150"/>
<feature type="compositionally biased region" description="Low complexity" evidence="1">
    <location>
        <begin position="136"/>
        <end position="146"/>
    </location>
</feature>
<dbReference type="HOGENOM" id="CLU_1633773_0_0_6"/>